<evidence type="ECO:0000256" key="3">
    <source>
        <dbReference type="ARBA" id="ARBA00007605"/>
    </source>
</evidence>
<accession>A0A913YWR5</accession>
<dbReference type="RefSeq" id="XP_038044234.1">
    <property type="nucleotide sequence ID" value="XM_038188306.1"/>
</dbReference>
<dbReference type="FunFam" id="3.30.1410.10:FF:000001">
    <property type="entry name" value="GTP cyclohydrolase 1 feedback regulatory protein"/>
    <property type="match status" value="1"/>
</dbReference>
<evidence type="ECO:0000313" key="10">
    <source>
        <dbReference type="Proteomes" id="UP000887568"/>
    </source>
</evidence>
<dbReference type="InterPro" id="IPR036717">
    <property type="entry name" value="GFRP_sf"/>
</dbReference>
<name>A0A913YWR5_PATMI</name>
<dbReference type="GO" id="GO:0005829">
    <property type="term" value="C:cytosol"/>
    <property type="evidence" value="ECO:0007669"/>
    <property type="project" value="UniProtKB-SubCell"/>
</dbReference>
<organism evidence="9 10">
    <name type="scientific">Patiria miniata</name>
    <name type="common">Bat star</name>
    <name type="synonym">Asterina miniata</name>
    <dbReference type="NCBI Taxonomy" id="46514"/>
    <lineage>
        <taxon>Eukaryota</taxon>
        <taxon>Metazoa</taxon>
        <taxon>Echinodermata</taxon>
        <taxon>Eleutherozoa</taxon>
        <taxon>Asterozoa</taxon>
        <taxon>Asteroidea</taxon>
        <taxon>Valvatacea</taxon>
        <taxon>Valvatida</taxon>
        <taxon>Asterinidae</taxon>
        <taxon>Patiria</taxon>
    </lineage>
</organism>
<dbReference type="GO" id="GO:0031965">
    <property type="term" value="C:nuclear membrane"/>
    <property type="evidence" value="ECO:0007669"/>
    <property type="project" value="UniProtKB-SubCell"/>
</dbReference>
<dbReference type="OrthoDB" id="64291at2759"/>
<keyword evidence="5" id="KW-0963">Cytoplasm</keyword>
<evidence type="ECO:0000256" key="8">
    <source>
        <dbReference type="ARBA" id="ARBA00032599"/>
    </source>
</evidence>
<dbReference type="GeneID" id="119718882"/>
<dbReference type="Gene3D" id="3.30.1410.10">
    <property type="entry name" value="GTP cyclohydrolase I feedback regulatory protein GFRP"/>
    <property type="match status" value="1"/>
</dbReference>
<evidence type="ECO:0000256" key="5">
    <source>
        <dbReference type="ARBA" id="ARBA00022490"/>
    </source>
</evidence>
<dbReference type="PANTHER" id="PTHR16852">
    <property type="entry name" value="GTP CYCLOHYDROLASE 1 FEEDBACK REGULATORY PROTEIN"/>
    <property type="match status" value="1"/>
</dbReference>
<dbReference type="AlphaFoldDB" id="A0A913YWR5"/>
<evidence type="ECO:0000313" key="9">
    <source>
        <dbReference type="EnsemblMetazoa" id="XP_038044234.1"/>
    </source>
</evidence>
<dbReference type="GO" id="GO:0044549">
    <property type="term" value="F:GTP cyclohydrolase binding"/>
    <property type="evidence" value="ECO:0007669"/>
    <property type="project" value="TreeGrafter"/>
</dbReference>
<dbReference type="Pfam" id="PF06399">
    <property type="entry name" value="GFRP"/>
    <property type="match status" value="1"/>
</dbReference>
<keyword evidence="7" id="KW-0539">Nucleus</keyword>
<evidence type="ECO:0000256" key="4">
    <source>
        <dbReference type="ARBA" id="ARBA00020099"/>
    </source>
</evidence>
<evidence type="ECO:0000256" key="7">
    <source>
        <dbReference type="ARBA" id="ARBA00023242"/>
    </source>
</evidence>
<dbReference type="Proteomes" id="UP000887568">
    <property type="component" value="Unplaced"/>
</dbReference>
<reference evidence="9" key="1">
    <citation type="submission" date="2022-11" db="UniProtKB">
        <authorList>
            <consortium name="EnsemblMetazoa"/>
        </authorList>
    </citation>
    <scope>IDENTIFICATION</scope>
</reference>
<proteinExistence type="inferred from homology"/>
<keyword evidence="10" id="KW-1185">Reference proteome</keyword>
<dbReference type="SUPFAM" id="SSF69761">
    <property type="entry name" value="GTP cyclohydrolase I feedback regulatory protein, GFRP"/>
    <property type="match status" value="1"/>
</dbReference>
<evidence type="ECO:0000256" key="6">
    <source>
        <dbReference type="ARBA" id="ARBA00023136"/>
    </source>
</evidence>
<protein>
    <recommendedName>
        <fullName evidence="4">GTP cyclohydrolase 1 feedback regulatory protein</fullName>
    </recommendedName>
    <alternativeName>
        <fullName evidence="8">GTP cyclohydrolase I feedback regulatory protein</fullName>
    </alternativeName>
</protein>
<dbReference type="PANTHER" id="PTHR16852:SF2">
    <property type="entry name" value="GTP CYCLOHYDROLASE 1 FEEDBACK REGULATORY PROTEIN"/>
    <property type="match status" value="1"/>
</dbReference>
<dbReference type="OMA" id="PNLMHYL"/>
<keyword evidence="6" id="KW-0472">Membrane</keyword>
<evidence type="ECO:0000256" key="2">
    <source>
        <dbReference type="ARBA" id="ARBA00004514"/>
    </source>
</evidence>
<comment type="similarity">
    <text evidence="3">Belongs to the GFRP family.</text>
</comment>
<sequence>MPYVFVSTQIRLECGPTICGDEQSDPELMQYLGATLTKQFGNNFQQYSTTDIPRKVLDKLEGRGYKVISQSGAGQTMIWTLHKPLPLANGPSTEEGSP</sequence>
<dbReference type="EnsemblMetazoa" id="XM_038188306.1">
    <property type="protein sequence ID" value="XP_038044234.1"/>
    <property type="gene ID" value="LOC119718882"/>
</dbReference>
<comment type="subcellular location">
    <subcellularLocation>
        <location evidence="2">Cytoplasm</location>
        <location evidence="2">Cytosol</location>
    </subcellularLocation>
    <subcellularLocation>
        <location evidence="1">Nucleus membrane</location>
    </subcellularLocation>
</comment>
<dbReference type="InterPro" id="IPR009112">
    <property type="entry name" value="GTP_CycHdrlase_I_reg"/>
</dbReference>
<evidence type="ECO:0000256" key="1">
    <source>
        <dbReference type="ARBA" id="ARBA00004126"/>
    </source>
</evidence>
<dbReference type="GO" id="GO:0009890">
    <property type="term" value="P:negative regulation of biosynthetic process"/>
    <property type="evidence" value="ECO:0007669"/>
    <property type="project" value="InterPro"/>
</dbReference>